<evidence type="ECO:0000256" key="1">
    <source>
        <dbReference type="ARBA" id="ARBA00004651"/>
    </source>
</evidence>
<evidence type="ECO:0000256" key="6">
    <source>
        <dbReference type="ARBA" id="ARBA00023136"/>
    </source>
</evidence>
<dbReference type="GO" id="GO:0042970">
    <property type="term" value="F:homoserine transmembrane transporter activity"/>
    <property type="evidence" value="ECO:0007669"/>
    <property type="project" value="TreeGrafter"/>
</dbReference>
<evidence type="ECO:0000256" key="4">
    <source>
        <dbReference type="ARBA" id="ARBA00022692"/>
    </source>
</evidence>
<dbReference type="AlphaFoldDB" id="A0A2S9GVU1"/>
<keyword evidence="6 7" id="KW-0472">Membrane</keyword>
<comment type="caution">
    <text evidence="8">The sequence shown here is derived from an EMBL/GenBank/DDBJ whole genome shotgun (WGS) entry which is preliminary data.</text>
</comment>
<dbReference type="Proteomes" id="UP000237839">
    <property type="component" value="Unassembled WGS sequence"/>
</dbReference>
<dbReference type="OrthoDB" id="9804822at2"/>
<dbReference type="PIRSF" id="PIRSF006324">
    <property type="entry name" value="LeuE"/>
    <property type="match status" value="1"/>
</dbReference>
<evidence type="ECO:0000256" key="7">
    <source>
        <dbReference type="SAM" id="Phobius"/>
    </source>
</evidence>
<dbReference type="PANTHER" id="PTHR30086:SF14">
    <property type="entry name" value="HOMOSERINE_HOMOSERINE LACTONE EFFLUX PROTEIN"/>
    <property type="match status" value="1"/>
</dbReference>
<sequence>MPLATWITFLFVSLAATFSPGPGVLLAISTSVTLGARRTLYSSAGNALGVFIVATVAITGLGLLLQTSTMAFSVLKIIGAGYLIYLGVRQWRSKAAAAQPKTTTAIASTRSKVFLHGLLVALTNPKAILFFTAIFPQFIQTSHPDPVRFLLLTSTFVVCVVTSHLFYITLATRMGSSIIGTNGMMGTTRMRYLNRASGLIFIGLGCAVLTITSH</sequence>
<keyword evidence="9" id="KW-1185">Reference proteome</keyword>
<accession>A0A2S9GVU1</accession>
<protein>
    <submittedName>
        <fullName evidence="8">Putative threonine efflux protein</fullName>
    </submittedName>
</protein>
<keyword evidence="3" id="KW-1003">Cell membrane</keyword>
<evidence type="ECO:0000256" key="3">
    <source>
        <dbReference type="ARBA" id="ARBA00022475"/>
    </source>
</evidence>
<comment type="subcellular location">
    <subcellularLocation>
        <location evidence="1">Cell membrane</location>
        <topology evidence="1">Multi-pass membrane protein</topology>
    </subcellularLocation>
</comment>
<reference evidence="8 9" key="1">
    <citation type="submission" date="2018-02" db="EMBL/GenBank/DDBJ databases">
        <title>Solimicrobium silvestre gen. nov., sp. nov., isolated from alpine forest soil.</title>
        <authorList>
            <person name="Margesin R."/>
            <person name="Albuquerque L."/>
            <person name="Zhang D.-C."/>
            <person name="Froufe H.J.C."/>
            <person name="Severino R."/>
            <person name="Roxo I."/>
            <person name="Egas C."/>
            <person name="Da Costa M.S."/>
        </authorList>
    </citation>
    <scope>NUCLEOTIDE SEQUENCE [LARGE SCALE GENOMIC DNA]</scope>
    <source>
        <strain evidence="8 9">S20-91</strain>
    </source>
</reference>
<feature type="transmembrane region" description="Helical" evidence="7">
    <location>
        <begin position="6"/>
        <end position="28"/>
    </location>
</feature>
<dbReference type="RefSeq" id="WP_105533127.1">
    <property type="nucleotide sequence ID" value="NZ_PUGF01000018.1"/>
</dbReference>
<evidence type="ECO:0000313" key="8">
    <source>
        <dbReference type="EMBL" id="PRC91818.1"/>
    </source>
</evidence>
<feature type="transmembrane region" description="Helical" evidence="7">
    <location>
        <begin position="70"/>
        <end position="88"/>
    </location>
</feature>
<keyword evidence="5 7" id="KW-1133">Transmembrane helix</keyword>
<feature type="transmembrane region" description="Helical" evidence="7">
    <location>
        <begin position="147"/>
        <end position="171"/>
    </location>
</feature>
<organism evidence="8 9">
    <name type="scientific">Solimicrobium silvestre</name>
    <dbReference type="NCBI Taxonomy" id="2099400"/>
    <lineage>
        <taxon>Bacteria</taxon>
        <taxon>Pseudomonadati</taxon>
        <taxon>Pseudomonadota</taxon>
        <taxon>Betaproteobacteria</taxon>
        <taxon>Burkholderiales</taxon>
        <taxon>Oxalobacteraceae</taxon>
        <taxon>Solimicrobium</taxon>
    </lineage>
</organism>
<feature type="transmembrane region" description="Helical" evidence="7">
    <location>
        <begin position="113"/>
        <end position="135"/>
    </location>
</feature>
<feature type="transmembrane region" description="Helical" evidence="7">
    <location>
        <begin position="192"/>
        <end position="211"/>
    </location>
</feature>
<feature type="transmembrane region" description="Helical" evidence="7">
    <location>
        <begin position="40"/>
        <end position="64"/>
    </location>
</feature>
<dbReference type="EMBL" id="PUGF01000018">
    <property type="protein sequence ID" value="PRC91818.1"/>
    <property type="molecule type" value="Genomic_DNA"/>
</dbReference>
<keyword evidence="4 7" id="KW-0812">Transmembrane</keyword>
<evidence type="ECO:0000313" key="9">
    <source>
        <dbReference type="Proteomes" id="UP000237839"/>
    </source>
</evidence>
<dbReference type="Pfam" id="PF01810">
    <property type="entry name" value="LysE"/>
    <property type="match status" value="1"/>
</dbReference>
<dbReference type="PANTHER" id="PTHR30086">
    <property type="entry name" value="ARGININE EXPORTER PROTEIN ARGO"/>
    <property type="match status" value="1"/>
</dbReference>
<comment type="similarity">
    <text evidence="2">Belongs to the Rht family.</text>
</comment>
<dbReference type="GO" id="GO:0005886">
    <property type="term" value="C:plasma membrane"/>
    <property type="evidence" value="ECO:0007669"/>
    <property type="project" value="UniProtKB-SubCell"/>
</dbReference>
<dbReference type="InterPro" id="IPR001123">
    <property type="entry name" value="LeuE-type"/>
</dbReference>
<proteinExistence type="inferred from homology"/>
<evidence type="ECO:0000256" key="5">
    <source>
        <dbReference type="ARBA" id="ARBA00022989"/>
    </source>
</evidence>
<name>A0A2S9GVU1_9BURK</name>
<evidence type="ECO:0000256" key="2">
    <source>
        <dbReference type="ARBA" id="ARBA00007928"/>
    </source>
</evidence>
<gene>
    <name evidence="8" type="ORF">S2091_3374</name>
</gene>